<proteinExistence type="predicted"/>
<evidence type="ECO:0000313" key="2">
    <source>
        <dbReference type="Proteomes" id="UP000280434"/>
    </source>
</evidence>
<dbReference type="InterPro" id="IPR007813">
    <property type="entry name" value="PilN"/>
</dbReference>
<keyword evidence="2" id="KW-1185">Reference proteome</keyword>
<name>A0A494X7N4_9BURK</name>
<dbReference type="EMBL" id="RBZV01000007">
    <property type="protein sequence ID" value="RKP46470.1"/>
    <property type="molecule type" value="Genomic_DNA"/>
</dbReference>
<protein>
    <submittedName>
        <fullName evidence="1">Pilus assembly protein</fullName>
    </submittedName>
</protein>
<dbReference type="AlphaFoldDB" id="A0A494X7N4"/>
<dbReference type="OrthoDB" id="8703192at2"/>
<reference evidence="1 2" key="1">
    <citation type="submission" date="2018-10" db="EMBL/GenBank/DDBJ databases">
        <title>Paraburkholderia sp. 7MK8-2, isolated from soil.</title>
        <authorList>
            <person name="Gao Z.-H."/>
            <person name="Qiu L.-H."/>
        </authorList>
    </citation>
    <scope>NUCLEOTIDE SEQUENCE [LARGE SCALE GENOMIC DNA]</scope>
    <source>
        <strain evidence="1 2">7MK8-2</strain>
    </source>
</reference>
<dbReference type="RefSeq" id="WP_121279336.1">
    <property type="nucleotide sequence ID" value="NZ_RBZV01000007.1"/>
</dbReference>
<gene>
    <name evidence="1" type="ORF">D7S89_17770</name>
</gene>
<accession>A0A494X7N4</accession>
<evidence type="ECO:0000313" key="1">
    <source>
        <dbReference type="EMBL" id="RKP46470.1"/>
    </source>
</evidence>
<organism evidence="1 2">
    <name type="scientific">Trinickia fusca</name>
    <dbReference type="NCBI Taxonomy" id="2419777"/>
    <lineage>
        <taxon>Bacteria</taxon>
        <taxon>Pseudomonadati</taxon>
        <taxon>Pseudomonadota</taxon>
        <taxon>Betaproteobacteria</taxon>
        <taxon>Burkholderiales</taxon>
        <taxon>Burkholderiaceae</taxon>
        <taxon>Trinickia</taxon>
    </lineage>
</organism>
<sequence length="183" mass="20220">MRRLSIDFAPFSVQRELHRAHPAARWLALAALLLCALAGVRVHKLFLHLDSLDREAEHLAVNAARVGLRSTPVTSAPIDAKQGEAVNAAVARLNLPWSYILDTLEVATPEQVSLLSVTPESSSAQLKIEAQSVSAEGMIGYIKALEQQPSISRVYLIKHERIHDGFTDVIRFQIQAQWRRAGS</sequence>
<dbReference type="Pfam" id="PF05137">
    <property type="entry name" value="PilN"/>
    <property type="match status" value="1"/>
</dbReference>
<comment type="caution">
    <text evidence="1">The sequence shown here is derived from an EMBL/GenBank/DDBJ whole genome shotgun (WGS) entry which is preliminary data.</text>
</comment>
<dbReference type="Proteomes" id="UP000280434">
    <property type="component" value="Unassembled WGS sequence"/>
</dbReference>